<accession>A0AAD9J643</accession>
<name>A0AAD9J643_9ANNE</name>
<evidence type="ECO:0000313" key="2">
    <source>
        <dbReference type="Proteomes" id="UP001208570"/>
    </source>
</evidence>
<protein>
    <submittedName>
        <fullName evidence="1">Uncharacterized protein</fullName>
    </submittedName>
</protein>
<proteinExistence type="predicted"/>
<gene>
    <name evidence="1" type="ORF">LSH36_560g00013</name>
</gene>
<comment type="caution">
    <text evidence="1">The sequence shown here is derived from an EMBL/GenBank/DDBJ whole genome shotgun (WGS) entry which is preliminary data.</text>
</comment>
<organism evidence="1 2">
    <name type="scientific">Paralvinella palmiformis</name>
    <dbReference type="NCBI Taxonomy" id="53620"/>
    <lineage>
        <taxon>Eukaryota</taxon>
        <taxon>Metazoa</taxon>
        <taxon>Spiralia</taxon>
        <taxon>Lophotrochozoa</taxon>
        <taxon>Annelida</taxon>
        <taxon>Polychaeta</taxon>
        <taxon>Sedentaria</taxon>
        <taxon>Canalipalpata</taxon>
        <taxon>Terebellida</taxon>
        <taxon>Terebelliformia</taxon>
        <taxon>Alvinellidae</taxon>
        <taxon>Paralvinella</taxon>
    </lineage>
</organism>
<evidence type="ECO:0000313" key="1">
    <source>
        <dbReference type="EMBL" id="KAK2147312.1"/>
    </source>
</evidence>
<dbReference type="EMBL" id="JAODUP010000560">
    <property type="protein sequence ID" value="KAK2147312.1"/>
    <property type="molecule type" value="Genomic_DNA"/>
</dbReference>
<dbReference type="AlphaFoldDB" id="A0AAD9J643"/>
<reference evidence="1" key="1">
    <citation type="journal article" date="2023" name="Mol. Biol. Evol.">
        <title>Third-Generation Sequencing Reveals the Adaptive Role of the Epigenome in Three Deep-Sea Polychaetes.</title>
        <authorList>
            <person name="Perez M."/>
            <person name="Aroh O."/>
            <person name="Sun Y."/>
            <person name="Lan Y."/>
            <person name="Juniper S.K."/>
            <person name="Young C.R."/>
            <person name="Angers B."/>
            <person name="Qian P.Y."/>
        </authorList>
    </citation>
    <scope>NUCLEOTIDE SEQUENCE</scope>
    <source>
        <strain evidence="1">P08H-3</strain>
    </source>
</reference>
<dbReference type="Proteomes" id="UP001208570">
    <property type="component" value="Unassembled WGS sequence"/>
</dbReference>
<sequence length="188" mass="21179">MSALYTVDHHQRTLQRHKPLSVFVSLVVLLCTTANFSHCRSAVGRRVSLVPRPLGQSANSADHGSEGAVWRSRNNATLRQLYRAIIRENAIRQPGGDYDAWKDNRKKRPTTPSVSDGLLGIDNLDFTASTLDRARSRNRKPQDSEWEIAKQMSKHISTQTAPGQPRQLSMTVSLTDFRRMLDMIKAGR</sequence>
<keyword evidence="2" id="KW-1185">Reference proteome</keyword>